<dbReference type="OrthoDB" id="1262810at2759"/>
<reference evidence="2" key="1">
    <citation type="submission" date="2019-11" db="EMBL/GenBank/DDBJ databases">
        <authorList>
            <person name="Liu Y."/>
            <person name="Hou J."/>
            <person name="Li T.-Q."/>
            <person name="Guan C.-H."/>
            <person name="Wu X."/>
            <person name="Wu H.-Z."/>
            <person name="Ling F."/>
            <person name="Zhang R."/>
            <person name="Shi X.-G."/>
            <person name="Ren J.-P."/>
            <person name="Chen E.-F."/>
            <person name="Sun J.-M."/>
        </authorList>
    </citation>
    <scope>NUCLEOTIDE SEQUENCE</scope>
    <source>
        <strain evidence="2">Adult_tree_wgs_1</strain>
        <tissue evidence="2">Leaves</tissue>
    </source>
</reference>
<organism evidence="2 3">
    <name type="scientific">Rhododendron simsii</name>
    <name type="common">Sims's rhododendron</name>
    <dbReference type="NCBI Taxonomy" id="118357"/>
    <lineage>
        <taxon>Eukaryota</taxon>
        <taxon>Viridiplantae</taxon>
        <taxon>Streptophyta</taxon>
        <taxon>Embryophyta</taxon>
        <taxon>Tracheophyta</taxon>
        <taxon>Spermatophyta</taxon>
        <taxon>Magnoliopsida</taxon>
        <taxon>eudicotyledons</taxon>
        <taxon>Gunneridae</taxon>
        <taxon>Pentapetalae</taxon>
        <taxon>asterids</taxon>
        <taxon>Ericales</taxon>
        <taxon>Ericaceae</taxon>
        <taxon>Ericoideae</taxon>
        <taxon>Rhodoreae</taxon>
        <taxon>Rhododendron</taxon>
    </lineage>
</organism>
<evidence type="ECO:0000259" key="1">
    <source>
        <dbReference type="Pfam" id="PF25794"/>
    </source>
</evidence>
<feature type="domain" description="Sacsin/Nov" evidence="1">
    <location>
        <begin position="56"/>
        <end position="158"/>
    </location>
</feature>
<dbReference type="EMBL" id="WJXA01000010">
    <property type="protein sequence ID" value="KAF7129570.1"/>
    <property type="molecule type" value="Genomic_DNA"/>
</dbReference>
<dbReference type="NCBIfam" id="NF047352">
    <property type="entry name" value="P_loop_sacsin"/>
    <property type="match status" value="1"/>
</dbReference>
<keyword evidence="3" id="KW-1185">Reference proteome</keyword>
<gene>
    <name evidence="2" type="ORF">RHSIM_Rhsim10G0093600</name>
</gene>
<sequence length="1761" mass="198819">MATVSVSDDERKKKTEIARQHIEEIRNRKFSIGEKSLNPLTQDLHNAVTSLSKELYTKDVHFLMELIQNAEDNEYAAGVEPTLELVLTTWDITGLGSSATLVVFNNEIGFSKENIESLCSIGKSTKKGRRCQGFIGEKGIGFKSVFLVSAKPHIYSNGYQIRFNEAPNCDCGIGYIVPEWVPSRPTISDLQVIYGSSNSLPATIIILPLKPEKLETVKTHLSEIHPEVLLFLHKIKRLSVRENSCSFSEDFASAISISSETNLLSTKNQGTDSRIVHLSVQEGRDMVESTCCYYIYKQNFPVKPENVVDSRKDLNEWAISLAFPFSDRLRRGTSSVGVFAFLPTAMVTNFPFVVHADFILSSSREAIVLDNKWNLGILDHVPSSFVNALMTCMNSTQMAEIFPTARVVEFLPIRESPVRQLNGVRESIRQKVKSKRIVPCEPFLTWEMVLCEPIDVVRILPEFRKILSHIKKLGVSLGGISSQGKYILHNCVDSDKYDETWNFLGVPSVNESYDWCAKCIQTCNLALRGPTEVYVDLLCFLADNWKYFPMSSISLLKYVAWNGQIFPCTVSQIKQEELKVHLVWEAQQHSWLNKWNIEMGCPDDIFFFPAEIVTAIVRHRKGPAVKNWLVSKVGLVVTNISAYCSKLATVLLQKKDRKLAVSLAHLVYHASLKRYIDSCNRSLILQSMPVVDMSGNVSMCTTSLVPASRSTWVKLFGYSIIKHEPESESDEGYGYYPSNYVELGEVYADAANFAGSSTPEGKLLDFLLKHGKAADLPDILPQDRALDIASIRLASDQALLLLEWIQNLRAKKYSPNKYEIPKRFTDSVRCGKWMKSYSGFRSPNCCYLYDGTESSTLIEIGKEFKVLSAIDGEYYNDRIKSFREELMFVGVQIGSENIYQLIVNHLKPLLSSAMSGHLGISLLRFIRYSVDNSKLDIEFLKTLKEGKWLKSDWGFVNPLGAVYMSSDVGGAIKMITDLRVVDEAYYGNELQGFVNELKLLGVVVHVEDLYKLIPQHFRFPEDLSMLNADAVFLVLQCIRQLGPEAVVLKEKIVCEAWMKTSFGFKCPSETLLPKRSWGQLVDLLPLPIIAESYYGSRLRSYKAELEIIGVAVNIDQVCDMLTVKVKYLLSISDLPGDVVISLLNCMKCMSKKMAPQLNRLTSCLLGERWLKTCDGYRSAPESILYDSGWGTVSQFVDLPLIDDAFYGDSIFSFKNELKMLGVMVDFNEGARFVARGLVLPEEPVSITAKCALSLLNCARSLRQSSKPSDQSLLVTFVNKLKGSKWLKTHMGYRTPAESLVFDPEWNSYLEERDGPFMDQGFYGNLTSLHKDDLIAIGVKADTEEVCTSIFQILTCHKDTSSVMRIYRFLYKYMQSSYSQGGFASQLWIPDQDGKSGKWVSNLWCVLHDRDNLFGSFLHVLDRHYEEELLSFLSTTFGVDSFPTLFRYVDLWNNWVRCNHCVSSTELHSFWGYISETWNAFSQKTVEKAITMLPAITVTGAVQLVEKDEVFIPNDLNLKKLFGEASEKPLFVWFPQNGRSSLSKLYEIYRTFGVRKISEAVQVSANSELEKMGTENSLIGKTLIKIVLAFVANPVIYMPVEERHGIAKSVLDISIFGTEKPLMVTYFLDLPSSKKRLEVQMRKLVQWEKNLRKLLVHKPSWNGGSGTKSMEFITDFARAIAEAVLPNGSGFADDLSKIIKMAFAFGFKEDEVDSLLLSENLELFPVDASFLECAFPAAKNQCLSQDPPCTPQTSIHKKQRRY</sequence>
<dbReference type="Pfam" id="PF25794">
    <property type="entry name" value="SACS"/>
    <property type="match status" value="1"/>
</dbReference>
<dbReference type="Proteomes" id="UP000626092">
    <property type="component" value="Unassembled WGS sequence"/>
</dbReference>
<accession>A0A834LC51</accession>
<dbReference type="SUPFAM" id="SSF55874">
    <property type="entry name" value="ATPase domain of HSP90 chaperone/DNA topoisomerase II/histidine kinase"/>
    <property type="match status" value="1"/>
</dbReference>
<dbReference type="PANTHER" id="PTHR32387:SF11">
    <property type="entry name" value="PROTEIN NO VEIN C-TERMINAL DOMAIN-CONTAINING PROTEIN"/>
    <property type="match status" value="1"/>
</dbReference>
<dbReference type="InterPro" id="IPR036890">
    <property type="entry name" value="HATPase_C_sf"/>
</dbReference>
<evidence type="ECO:0000313" key="3">
    <source>
        <dbReference type="Proteomes" id="UP000626092"/>
    </source>
</evidence>
<name>A0A834LC51_RHOSS</name>
<dbReference type="InterPro" id="IPR058210">
    <property type="entry name" value="SACS/Nov_dom"/>
</dbReference>
<proteinExistence type="predicted"/>
<dbReference type="Gene3D" id="3.30.565.10">
    <property type="entry name" value="Histidine kinase-like ATPase, C-terminal domain"/>
    <property type="match status" value="1"/>
</dbReference>
<dbReference type="PANTHER" id="PTHR32387">
    <property type="entry name" value="WU:FJ29H11"/>
    <property type="match status" value="1"/>
</dbReference>
<evidence type="ECO:0000313" key="2">
    <source>
        <dbReference type="EMBL" id="KAF7129570.1"/>
    </source>
</evidence>
<protein>
    <recommendedName>
        <fullName evidence="1">Sacsin/Nov domain-containing protein</fullName>
    </recommendedName>
</protein>
<dbReference type="InterPro" id="IPR052957">
    <property type="entry name" value="Auxin_embryo_med"/>
</dbReference>
<comment type="caution">
    <text evidence="2">The sequence shown here is derived from an EMBL/GenBank/DDBJ whole genome shotgun (WGS) entry which is preliminary data.</text>
</comment>